<gene>
    <name evidence="1" type="ORF">CLV40_101332</name>
</gene>
<dbReference type="AlphaFoldDB" id="A0A2S6H100"/>
<dbReference type="Proteomes" id="UP000239203">
    <property type="component" value="Unassembled WGS sequence"/>
</dbReference>
<dbReference type="OrthoDB" id="3704937at2"/>
<dbReference type="RefSeq" id="WP_104476139.1">
    <property type="nucleotide sequence ID" value="NZ_CP154825.1"/>
</dbReference>
<organism evidence="1 2">
    <name type="scientific">Actinokineospora auranticolor</name>
    <dbReference type="NCBI Taxonomy" id="155976"/>
    <lineage>
        <taxon>Bacteria</taxon>
        <taxon>Bacillati</taxon>
        <taxon>Actinomycetota</taxon>
        <taxon>Actinomycetes</taxon>
        <taxon>Pseudonocardiales</taxon>
        <taxon>Pseudonocardiaceae</taxon>
        <taxon>Actinokineospora</taxon>
    </lineage>
</organism>
<evidence type="ECO:0000313" key="1">
    <source>
        <dbReference type="EMBL" id="PPK71143.1"/>
    </source>
</evidence>
<comment type="caution">
    <text evidence="1">The sequence shown here is derived from an EMBL/GenBank/DDBJ whole genome shotgun (WGS) entry which is preliminary data.</text>
</comment>
<dbReference type="EMBL" id="PTIX01000001">
    <property type="protein sequence ID" value="PPK71143.1"/>
    <property type="molecule type" value="Genomic_DNA"/>
</dbReference>
<reference evidence="1 2" key="1">
    <citation type="submission" date="2018-02" db="EMBL/GenBank/DDBJ databases">
        <title>Genomic Encyclopedia of Archaeal and Bacterial Type Strains, Phase II (KMG-II): from individual species to whole genera.</title>
        <authorList>
            <person name="Goeker M."/>
        </authorList>
    </citation>
    <scope>NUCLEOTIDE SEQUENCE [LARGE SCALE GENOMIC DNA]</scope>
    <source>
        <strain evidence="1 2">YU 961-1</strain>
    </source>
</reference>
<sequence length="113" mass="12518">MIESELIAVMSVVVDISRELEDDHVELWKLPKNLRAVLPSADDDQIQGITRAMLIALLDSNVVLGDLSGKTGLFEPWPEPVASIDIAMAMWRDLGRDPNIGDVAWLSRLPRAD</sequence>
<proteinExistence type="predicted"/>
<evidence type="ECO:0000313" key="2">
    <source>
        <dbReference type="Proteomes" id="UP000239203"/>
    </source>
</evidence>
<keyword evidence="2" id="KW-1185">Reference proteome</keyword>
<name>A0A2S6H100_9PSEU</name>
<accession>A0A2S6H100</accession>
<protein>
    <submittedName>
        <fullName evidence="1">Uncharacterized protein</fullName>
    </submittedName>
</protein>